<name>A0A341B6T7_NEOAA</name>
<evidence type="ECO:0000259" key="19">
    <source>
        <dbReference type="PROSITE" id="PS50106"/>
    </source>
</evidence>
<evidence type="ECO:0000259" key="17">
    <source>
        <dbReference type="PROSITE" id="PS50002"/>
    </source>
</evidence>
<dbReference type="Gene3D" id="2.30.30.40">
    <property type="entry name" value="SH3 Domains"/>
    <property type="match status" value="1"/>
</dbReference>
<dbReference type="GO" id="GO:0005886">
    <property type="term" value="C:plasma membrane"/>
    <property type="evidence" value="ECO:0007669"/>
    <property type="project" value="UniProtKB-SubCell"/>
</dbReference>
<feature type="domain" description="PDZ" evidence="19">
    <location>
        <begin position="23"/>
        <end position="110"/>
    </location>
</feature>
<dbReference type="GeneID" id="112398291"/>
<evidence type="ECO:0000256" key="10">
    <source>
        <dbReference type="ARBA" id="ARBA00022868"/>
    </source>
</evidence>
<keyword evidence="8" id="KW-0597">Phosphoprotein</keyword>
<dbReference type="PANTHER" id="PTHR13865:SF25">
    <property type="entry name" value="TIGHT JUNCTION PROTEIN ZO-1"/>
    <property type="match status" value="1"/>
</dbReference>
<dbReference type="CDD" id="cd06728">
    <property type="entry name" value="PDZ2_ZO1-like_ds"/>
    <property type="match status" value="1"/>
</dbReference>
<keyword evidence="9" id="KW-0677">Repeat</keyword>
<dbReference type="Gene3D" id="3.40.50.300">
    <property type="entry name" value="P-loop containing nucleotide triphosphate hydrolases"/>
    <property type="match status" value="1"/>
</dbReference>
<dbReference type="InterPro" id="IPR035597">
    <property type="entry name" value="ZO-1_SH3"/>
</dbReference>
<evidence type="ECO:0000256" key="11">
    <source>
        <dbReference type="ARBA" id="ARBA00022949"/>
    </source>
</evidence>
<dbReference type="Pfam" id="PF07653">
    <property type="entry name" value="SH3_2"/>
    <property type="match status" value="1"/>
</dbReference>
<feature type="compositionally biased region" description="Basic and acidic residues" evidence="16">
    <location>
        <begin position="1537"/>
        <end position="1546"/>
    </location>
</feature>
<dbReference type="Gene3D" id="2.60.220.30">
    <property type="match status" value="1"/>
</dbReference>
<evidence type="ECO:0000256" key="5">
    <source>
        <dbReference type="ARBA" id="ARBA00022427"/>
    </source>
</evidence>
<dbReference type="SUPFAM" id="SSF50156">
    <property type="entry name" value="PDZ domain-like"/>
    <property type="match status" value="3"/>
</dbReference>
<dbReference type="PRINTS" id="PR01598">
    <property type="entry name" value="ZONOCCLUDNS1"/>
</dbReference>
<feature type="region of interest" description="Disordered" evidence="16">
    <location>
        <begin position="296"/>
        <end position="364"/>
    </location>
</feature>
<dbReference type="PROSITE" id="PS50106">
    <property type="entry name" value="PDZ"/>
    <property type="match status" value="3"/>
</dbReference>
<sequence length="1755" mass="195394">MSARAAAAKNTAMEETAIWEQHTVTLHRAPGFGFGIAISGGRDNPHFQSGETSIVISDVLKGGPAEGQLQENDRVAMVNGVSMDNVEHAFAVQQLRKSGKNAKITIRRKKKVQIPVSRPDPEPVSENEEDSYDEEVHDPRSGRGGMVNRRSEKSWARDRSASRERSLSPRSDRRSVASSQPARPTKVTLVKSRKNEEYGLRLASHIFVKEISQDSLAARDGNIQEGDVVLKINGTVTENMSLTDAKTLIERSKGKLKMVVQRDERATLLNVPDLSDSIHSANASERDDISEIQSLASDHSGRSHDRPPRHSRSRSPDQRSEPSDHSRQSPQQPSNGSLRSREEERISKPGAVSTPVKHADDHTPKTVEEVIVERNEKQTPSLPEPKPVYAQVGQPDVDLPVSPSDGILPNATHEDGILRPSMKLVKFRKGDSVGLRLAGGNDVGIFVAGVLEDSPAAKEGLEEGDQILRVNNVDFTNIIREEAVLFLLDLPKGEEVTILAQKKKDVYRRIVESDVGDSFYIRTHFEYEKESPYGLSFNKGEVFRVVDTLYNGKLGSWLAIRIGKNHKEVERGIIPNKNRAEQLASVQYTLPKTAGGDRADFWRFRGLRSSKRNLRKSREDLSAQPVQTKFPAYERVVLREAGFLRPVTIFGPIADVAREKLAREEPDIYQIAKSEPRDAGTDQRSSGIIRLHTIKQIIDQDKHALLDVTPNAVDRLNYAQWYPIVVFLNPDSKQGVKTMRMRLCPESRKSARKLYERSHKLRKNNHHLFTTTINLNSMNDGWYGALKEAIQQQQNQLVWVSEGKADGATSDDLDLHDDRLSYLSAPGSEYSMYSTDSRHTSDYEDTDTEGGAYTDQELDETLNDEVGTPPESAITRSSEPVREDSSGMHHDHQTYPTYSPQAQPQPVHRIDSPGPKAASQQKAEASSPGPYLSPETNPASSTSAVNPNVDLTNVRLEEPTPAPLTSDSPQADSLRAPRTEAAHIMLRGQEPSLSSHVDPAKVYRKDPYPEEVMRQNHVLKQPAVAHPGQRLDKEPSLSYEPQPPYAERQASRDLEQPAYRYDSSNYTDQFPRNYDHRLRYDDRIPAYEEQWSYYDDKQPYQPRPSFDNQHPRDLDSRQHPEESSERGYFPRFEEPTPLSYESRPRYDPPLRTSTLRHEEQPAPGFDVHGRYRPDAPPYSSTGPKASEPKQYFDQYSRSYEQVPPQGFTSKAGPGHYEPLHGAALVPPQHKPEVPPASTKPLPPPPALVEEEEDPAMKPQSVLTRVKMFENKRSASVENKKDENHNSGFKPPEVTSKPAGAPVLGPKAPAQNQLIEHDRTLHRIPEPQKPQMKPPEDIVRSNHYDPEEDEEYYRKQLSYFDRRSFESKPSAHVPASHLSEPAKPVHSQSQPQFSSYSSKGKSAEAEAVDRPFGEKRYDPLQATPPPPPPPAQYSQAAQPGPSTTLSLHSHTKGTLGEGNSMSLDFQSSLVSKPDPPPSQNKPAAYRPANREDAAQSAFYPQKSFPDKAPANGAEQTQKTIAPAYNRFTPKPYTSSARPFERKFESPKFSHNLLTSETAHKADLSSKGPTSPKTLVKAHSSTQPPEFDSGVETFSVHADNKPKYQVNSVSTGPKAVPVSPSAVEEDEDEDGHTVVATARGVFNSNGGVLSSIETGVSIIIPQGAIPEGVEQEIYFKVCRDNSILPPLDKEKGETLLSPLVMCGPHGLKFLKPVELRLPHCASMTPDGDPKTWQNKCLPGDPNYLVGANCVSVLIDHF</sequence>
<dbReference type="PRINTS" id="PR01597">
    <property type="entry name" value="ZONOCCLUDNS"/>
</dbReference>
<feature type="region of interest" description="Disordered" evidence="16">
    <location>
        <begin position="1016"/>
        <end position="1073"/>
    </location>
</feature>
<feature type="domain" description="PDZ" evidence="19">
    <location>
        <begin position="421"/>
        <end position="502"/>
    </location>
</feature>
<dbReference type="Pfam" id="PF00791">
    <property type="entry name" value="ZU5"/>
    <property type="match status" value="1"/>
</dbReference>
<evidence type="ECO:0000256" key="15">
    <source>
        <dbReference type="PROSITE-ProRule" id="PRU00192"/>
    </source>
</evidence>
<dbReference type="GO" id="GO:0005923">
    <property type="term" value="C:bicellular tight junction"/>
    <property type="evidence" value="ECO:0007669"/>
    <property type="project" value="UniProtKB-SubCell"/>
</dbReference>
<dbReference type="InterPro" id="IPR036034">
    <property type="entry name" value="PDZ_sf"/>
</dbReference>
<keyword evidence="12" id="KW-0472">Membrane</keyword>
<feature type="compositionally biased region" description="Acidic residues" evidence="16">
    <location>
        <begin position="123"/>
        <end position="136"/>
    </location>
</feature>
<dbReference type="SMART" id="SM00228">
    <property type="entry name" value="PDZ"/>
    <property type="match status" value="3"/>
</dbReference>
<evidence type="ECO:0000256" key="13">
    <source>
        <dbReference type="ARBA" id="ARBA00077377"/>
    </source>
</evidence>
<dbReference type="PROSITE" id="PS50002">
    <property type="entry name" value="SH3"/>
    <property type="match status" value="1"/>
</dbReference>
<feature type="compositionally biased region" description="Basic and acidic residues" evidence="16">
    <location>
        <begin position="1109"/>
        <end position="1125"/>
    </location>
</feature>
<keyword evidence="7" id="KW-1003">Cell membrane</keyword>
<dbReference type="InterPro" id="IPR008144">
    <property type="entry name" value="Guanylate_kin-like_dom"/>
</dbReference>
<feature type="compositionally biased region" description="Basic residues" evidence="16">
    <location>
        <begin position="103"/>
        <end position="112"/>
    </location>
</feature>
<feature type="compositionally biased region" description="Polar residues" evidence="16">
    <location>
        <begin position="1456"/>
        <end position="1469"/>
    </location>
</feature>
<dbReference type="GO" id="GO:0005921">
    <property type="term" value="C:gap junction"/>
    <property type="evidence" value="ECO:0007669"/>
    <property type="project" value="UniProtKB-SubCell"/>
</dbReference>
<reference evidence="22" key="1">
    <citation type="submission" date="2025-08" db="UniProtKB">
        <authorList>
            <consortium name="RefSeq"/>
        </authorList>
    </citation>
    <scope>IDENTIFICATION</scope>
    <source>
        <tissue evidence="22">Meat</tissue>
    </source>
</reference>
<dbReference type="SUPFAM" id="SSF52540">
    <property type="entry name" value="P-loop containing nucleoside triphosphate hydrolases"/>
    <property type="match status" value="1"/>
</dbReference>
<evidence type="ECO:0000256" key="3">
    <source>
        <dbReference type="ARBA" id="ARBA00004610"/>
    </source>
</evidence>
<dbReference type="InterPro" id="IPR036028">
    <property type="entry name" value="SH3-like_dom_sf"/>
</dbReference>
<evidence type="ECO:0000256" key="1">
    <source>
        <dbReference type="ARBA" id="ARBA00004413"/>
    </source>
</evidence>
<feature type="compositionally biased region" description="Low complexity" evidence="16">
    <location>
        <begin position="1386"/>
        <end position="1397"/>
    </location>
</feature>
<feature type="compositionally biased region" description="Basic and acidic residues" evidence="16">
    <location>
        <begin position="1266"/>
        <end position="1284"/>
    </location>
</feature>
<dbReference type="CDD" id="cd06727">
    <property type="entry name" value="PDZ1_ZO1-like"/>
    <property type="match status" value="1"/>
</dbReference>
<evidence type="ECO:0000259" key="18">
    <source>
        <dbReference type="PROSITE" id="PS50052"/>
    </source>
</evidence>
<dbReference type="GO" id="GO:0045216">
    <property type="term" value="P:cell-cell junction organization"/>
    <property type="evidence" value="ECO:0007669"/>
    <property type="project" value="TreeGrafter"/>
</dbReference>
<feature type="compositionally biased region" description="Basic and acidic residues" evidence="16">
    <location>
        <begin position="1314"/>
        <end position="1325"/>
    </location>
</feature>
<dbReference type="RefSeq" id="XP_024598520.1">
    <property type="nucleotide sequence ID" value="XM_024742752.1"/>
</dbReference>
<dbReference type="GO" id="GO:0098609">
    <property type="term" value="P:cell-cell adhesion"/>
    <property type="evidence" value="ECO:0007669"/>
    <property type="project" value="TreeGrafter"/>
</dbReference>
<dbReference type="InterPro" id="IPR000906">
    <property type="entry name" value="ZU5_dom"/>
</dbReference>
<keyword evidence="21" id="KW-1185">Reference proteome</keyword>
<dbReference type="FunFam" id="2.30.42.10:FF:000170">
    <property type="entry name" value="tight junction protein ZO-1 isoform X2"/>
    <property type="match status" value="1"/>
</dbReference>
<keyword evidence="5" id="KW-0796">Tight junction</keyword>
<feature type="compositionally biased region" description="Polar residues" evidence="16">
    <location>
        <begin position="1565"/>
        <end position="1582"/>
    </location>
</feature>
<organism evidence="21 22">
    <name type="scientific">Neophocaena asiaeorientalis asiaeorientalis</name>
    <name type="common">Yangtze finless porpoise</name>
    <name type="synonym">Neophocaena phocaenoides subsp. asiaeorientalis</name>
    <dbReference type="NCBI Taxonomy" id="1706337"/>
    <lineage>
        <taxon>Eukaryota</taxon>
        <taxon>Metazoa</taxon>
        <taxon>Chordata</taxon>
        <taxon>Craniata</taxon>
        <taxon>Vertebrata</taxon>
        <taxon>Euteleostomi</taxon>
        <taxon>Mammalia</taxon>
        <taxon>Eutheria</taxon>
        <taxon>Laurasiatheria</taxon>
        <taxon>Artiodactyla</taxon>
        <taxon>Whippomorpha</taxon>
        <taxon>Cetacea</taxon>
        <taxon>Odontoceti</taxon>
        <taxon>Phocoenidae</taxon>
        <taxon>Neophocaena</taxon>
    </lineage>
</organism>
<dbReference type="InterPro" id="IPR027417">
    <property type="entry name" value="P-loop_NTPase"/>
</dbReference>
<feature type="domain" description="SH3" evidence="17">
    <location>
        <begin position="516"/>
        <end position="584"/>
    </location>
</feature>
<feature type="compositionally biased region" description="Polar residues" evidence="16">
    <location>
        <begin position="328"/>
        <end position="338"/>
    </location>
</feature>
<feature type="region of interest" description="Disordered" evidence="16">
    <location>
        <begin position="103"/>
        <end position="190"/>
    </location>
</feature>
<dbReference type="Proteomes" id="UP000252040">
    <property type="component" value="Unplaced"/>
</dbReference>
<dbReference type="InterPro" id="IPR005418">
    <property type="entry name" value="ZO-1"/>
</dbReference>
<feature type="compositionally biased region" description="Basic and acidic residues" evidence="16">
    <location>
        <begin position="1400"/>
        <end position="1417"/>
    </location>
</feature>
<evidence type="ECO:0000256" key="2">
    <source>
        <dbReference type="ARBA" id="ARBA00004435"/>
    </source>
</evidence>
<dbReference type="CTD" id="7082"/>
<evidence type="ECO:0000256" key="14">
    <source>
        <dbReference type="ARBA" id="ARBA00081594"/>
    </source>
</evidence>
<evidence type="ECO:0000259" key="20">
    <source>
        <dbReference type="PROSITE" id="PS51145"/>
    </source>
</evidence>
<dbReference type="GO" id="GO:0009986">
    <property type="term" value="C:cell surface"/>
    <property type="evidence" value="ECO:0007669"/>
    <property type="project" value="UniProtKB-ARBA"/>
</dbReference>
<keyword evidence="6 15" id="KW-0728">SH3 domain</keyword>
<evidence type="ECO:0000256" key="8">
    <source>
        <dbReference type="ARBA" id="ARBA00022553"/>
    </source>
</evidence>
<feature type="region of interest" description="Disordered" evidence="16">
    <location>
        <begin position="825"/>
        <end position="948"/>
    </location>
</feature>
<comment type="similarity">
    <text evidence="4">Belongs to the MAGUK family.</text>
</comment>
<dbReference type="CDD" id="cd12026">
    <property type="entry name" value="SH3_ZO-1"/>
    <property type="match status" value="1"/>
</dbReference>
<feature type="compositionally biased region" description="Pro residues" evidence="16">
    <location>
        <begin position="1421"/>
        <end position="1430"/>
    </location>
</feature>
<feature type="region of interest" description="Disordered" evidence="16">
    <location>
        <begin position="1092"/>
        <end position="1585"/>
    </location>
</feature>
<dbReference type="SMART" id="SM00072">
    <property type="entry name" value="GuKc"/>
    <property type="match status" value="1"/>
</dbReference>
<dbReference type="SUPFAM" id="SSF50044">
    <property type="entry name" value="SH3-domain"/>
    <property type="match status" value="1"/>
</dbReference>
<dbReference type="SMART" id="SM00218">
    <property type="entry name" value="ZU5"/>
    <property type="match status" value="1"/>
</dbReference>
<dbReference type="InterPro" id="IPR005417">
    <property type="entry name" value="ZO"/>
</dbReference>
<dbReference type="GO" id="GO:0150105">
    <property type="term" value="P:protein localization to cell-cell junction"/>
    <property type="evidence" value="ECO:0007669"/>
    <property type="project" value="TreeGrafter"/>
</dbReference>
<feature type="compositionally biased region" description="Low complexity" evidence="16">
    <location>
        <begin position="916"/>
        <end position="927"/>
    </location>
</feature>
<feature type="compositionally biased region" description="Low complexity" evidence="16">
    <location>
        <begin position="1431"/>
        <end position="1440"/>
    </location>
</feature>
<comment type="subcellular location">
    <subcellularLocation>
        <location evidence="3">Cell junction</location>
        <location evidence="3">Gap junction</location>
    </subcellularLocation>
    <subcellularLocation>
        <location evidence="2">Cell junction</location>
        <location evidence="2">Tight junction</location>
    </subcellularLocation>
    <subcellularLocation>
        <location evidence="1">Cell membrane</location>
        <topology evidence="1">Peripheral membrane protein</topology>
        <orientation evidence="1">Cytoplasmic side</orientation>
    </subcellularLocation>
</comment>
<dbReference type="GO" id="GO:0050839">
    <property type="term" value="F:cell adhesion molecule binding"/>
    <property type="evidence" value="ECO:0007669"/>
    <property type="project" value="TreeGrafter"/>
</dbReference>
<dbReference type="FunFam" id="3.40.50.300:FF:000110">
    <property type="entry name" value="tight junction protein ZO-1 isoform X1"/>
    <property type="match status" value="1"/>
</dbReference>
<feature type="compositionally biased region" description="Polar residues" evidence="16">
    <location>
        <begin position="934"/>
        <end position="948"/>
    </location>
</feature>
<keyword evidence="11" id="KW-0965">Cell junction</keyword>
<dbReference type="InterPro" id="IPR008145">
    <property type="entry name" value="GK/Ca_channel_bsu"/>
</dbReference>
<evidence type="ECO:0000256" key="4">
    <source>
        <dbReference type="ARBA" id="ARBA00007014"/>
    </source>
</evidence>
<feature type="compositionally biased region" description="Basic and acidic residues" evidence="16">
    <location>
        <begin position="299"/>
        <end position="327"/>
    </location>
</feature>
<feature type="region of interest" description="Disordered" evidence="16">
    <location>
        <begin position="957"/>
        <end position="976"/>
    </location>
</feature>
<evidence type="ECO:0000313" key="21">
    <source>
        <dbReference type="Proteomes" id="UP000252040"/>
    </source>
</evidence>
<evidence type="ECO:0000313" key="22">
    <source>
        <dbReference type="RefSeq" id="XP_024598520.1"/>
    </source>
</evidence>
<feature type="compositionally biased region" description="Basic and acidic residues" evidence="16">
    <location>
        <begin position="879"/>
        <end position="893"/>
    </location>
</feature>
<feature type="compositionally biased region" description="Basic and acidic residues" evidence="16">
    <location>
        <begin position="1333"/>
        <end position="1344"/>
    </location>
</feature>
<accession>A0A341B6T7</accession>
<dbReference type="PANTHER" id="PTHR13865">
    <property type="entry name" value="TIGHT JUNCTION PROTEIN"/>
    <property type="match status" value="1"/>
</dbReference>
<evidence type="ECO:0000256" key="16">
    <source>
        <dbReference type="SAM" id="MobiDB-lite"/>
    </source>
</evidence>
<protein>
    <recommendedName>
        <fullName evidence="14">Zona occludens protein 1</fullName>
    </recommendedName>
    <alternativeName>
        <fullName evidence="13">Zonula occludens protein 1</fullName>
    </alternativeName>
</protein>
<feature type="domain" description="PDZ" evidence="19">
    <location>
        <begin position="186"/>
        <end position="264"/>
    </location>
</feature>
<feature type="region of interest" description="Disordered" evidence="16">
    <location>
        <begin position="1602"/>
        <end position="1628"/>
    </location>
</feature>
<dbReference type="InterPro" id="IPR001478">
    <property type="entry name" value="PDZ"/>
</dbReference>
<dbReference type="CDD" id="cd06729">
    <property type="entry name" value="PDZ3_ZO1-like_domain"/>
    <property type="match status" value="1"/>
</dbReference>
<feature type="domain" description="ZU5" evidence="20">
    <location>
        <begin position="1634"/>
        <end position="1755"/>
    </location>
</feature>
<evidence type="ECO:0000256" key="7">
    <source>
        <dbReference type="ARBA" id="ARBA00022475"/>
    </source>
</evidence>
<dbReference type="InterPro" id="IPR001452">
    <property type="entry name" value="SH3_domain"/>
</dbReference>
<dbReference type="Pfam" id="PF00595">
    <property type="entry name" value="PDZ"/>
    <property type="match status" value="3"/>
</dbReference>
<gene>
    <name evidence="22" type="primary">TJP1</name>
</gene>
<dbReference type="GO" id="GO:1905605">
    <property type="term" value="P:positive regulation of blood-brain barrier permeability"/>
    <property type="evidence" value="ECO:0007669"/>
    <property type="project" value="TreeGrafter"/>
</dbReference>
<dbReference type="Gene3D" id="2.30.42.10">
    <property type="match status" value="3"/>
</dbReference>
<dbReference type="GO" id="GO:0090557">
    <property type="term" value="P:establishment of endothelial intestinal barrier"/>
    <property type="evidence" value="ECO:0007669"/>
    <property type="project" value="TreeGrafter"/>
</dbReference>
<dbReference type="FunFam" id="2.30.42.10:FF:000013">
    <property type="entry name" value="Putative tight junction protein ZO-1"/>
    <property type="match status" value="1"/>
</dbReference>
<proteinExistence type="inferred from homology"/>
<dbReference type="PROSITE" id="PS51145">
    <property type="entry name" value="ZU5"/>
    <property type="match status" value="1"/>
</dbReference>
<feature type="domain" description="Guanylate kinase-like" evidence="18">
    <location>
        <begin position="690"/>
        <end position="791"/>
    </location>
</feature>
<evidence type="ECO:0000256" key="9">
    <source>
        <dbReference type="ARBA" id="ARBA00022737"/>
    </source>
</evidence>
<feature type="compositionally biased region" description="Basic and acidic residues" evidence="16">
    <location>
        <begin position="149"/>
        <end position="175"/>
    </location>
</feature>
<evidence type="ECO:0000256" key="12">
    <source>
        <dbReference type="ARBA" id="ARBA00023136"/>
    </source>
</evidence>
<dbReference type="FunFam" id="2.60.220.30:FF:000004">
    <property type="entry name" value="tight junction protein ZO-1 isoform X1"/>
    <property type="match status" value="1"/>
</dbReference>
<feature type="compositionally biased region" description="Polar residues" evidence="16">
    <location>
        <begin position="894"/>
        <end position="904"/>
    </location>
</feature>
<keyword evidence="10" id="KW-0303">Gap junction</keyword>
<dbReference type="PROSITE" id="PS50052">
    <property type="entry name" value="GUANYLATE_KINASE_2"/>
    <property type="match status" value="1"/>
</dbReference>
<dbReference type="Pfam" id="PF00625">
    <property type="entry name" value="Guanylate_kin"/>
    <property type="match status" value="1"/>
</dbReference>
<dbReference type="FunFam" id="2.30.42.10:FF:000009">
    <property type="entry name" value="Putative tight junction protein ZO-1"/>
    <property type="match status" value="1"/>
</dbReference>
<evidence type="ECO:0000256" key="6">
    <source>
        <dbReference type="ARBA" id="ARBA00022443"/>
    </source>
</evidence>